<evidence type="ECO:0000313" key="1">
    <source>
        <dbReference type="EMBL" id="RIA88942.1"/>
    </source>
</evidence>
<gene>
    <name evidence="1" type="ORF">C1645_219136</name>
</gene>
<dbReference type="SUPFAM" id="SSF52047">
    <property type="entry name" value="RNI-like"/>
    <property type="match status" value="1"/>
</dbReference>
<dbReference type="Proteomes" id="UP000265703">
    <property type="component" value="Unassembled WGS sequence"/>
</dbReference>
<name>A0A397ST92_9GLOM</name>
<dbReference type="EMBL" id="QKYT01000239">
    <property type="protein sequence ID" value="RIA88942.1"/>
    <property type="molecule type" value="Genomic_DNA"/>
</dbReference>
<evidence type="ECO:0000313" key="2">
    <source>
        <dbReference type="Proteomes" id="UP000265703"/>
    </source>
</evidence>
<comment type="caution">
    <text evidence="1">The sequence shown here is derived from an EMBL/GenBank/DDBJ whole genome shotgun (WGS) entry which is preliminary data.</text>
</comment>
<dbReference type="AlphaFoldDB" id="A0A397ST92"/>
<dbReference type="Gene3D" id="3.80.10.10">
    <property type="entry name" value="Ribonuclease Inhibitor"/>
    <property type="match status" value="1"/>
</dbReference>
<keyword evidence="2" id="KW-1185">Reference proteome</keyword>
<dbReference type="InterPro" id="IPR032675">
    <property type="entry name" value="LRR_dom_sf"/>
</dbReference>
<proteinExistence type="predicted"/>
<dbReference type="OrthoDB" id="2336742at2759"/>
<organism evidence="1 2">
    <name type="scientific">Glomus cerebriforme</name>
    <dbReference type="NCBI Taxonomy" id="658196"/>
    <lineage>
        <taxon>Eukaryota</taxon>
        <taxon>Fungi</taxon>
        <taxon>Fungi incertae sedis</taxon>
        <taxon>Mucoromycota</taxon>
        <taxon>Glomeromycotina</taxon>
        <taxon>Glomeromycetes</taxon>
        <taxon>Glomerales</taxon>
        <taxon>Glomeraceae</taxon>
        <taxon>Glomus</taxon>
    </lineage>
</organism>
<sequence>MMIPDPSIIVSLFGKYCKNLRIFDIDAFHLEIKGESTLLMIENCKKLEYLDIPASSKIVPLIYKSRSIKSLYLSYPLSGVDLNLITERMENLKGLSFLKIDGKNDLSFLKYFPNLEYLSIGDFDEMDDEGFLNVSKTKIVELILVRTPKISDEALRMLGSMQTLTKFNIRARLPNVTQEGWINLVKRPIGHPSWRIITIDDGRQINPEFFEILDHSHHNLEHLRIRGFSYDLLLKDDSFNNLKFEEAWIYYKNNSHVPTIYWPIIYNDNHKKFANIRMREALKKEHYQDNYSFKQDDAYEGAY</sequence>
<reference evidence="1 2" key="1">
    <citation type="submission" date="2018-06" db="EMBL/GenBank/DDBJ databases">
        <title>Comparative genomics reveals the genomic features of Rhizophagus irregularis, R. cerebriforme, R. diaphanum and Gigaspora rosea, and their symbiotic lifestyle signature.</title>
        <authorList>
            <person name="Morin E."/>
            <person name="San Clemente H."/>
            <person name="Chen E.C.H."/>
            <person name="De La Providencia I."/>
            <person name="Hainaut M."/>
            <person name="Kuo A."/>
            <person name="Kohler A."/>
            <person name="Murat C."/>
            <person name="Tang N."/>
            <person name="Roy S."/>
            <person name="Loubradou J."/>
            <person name="Henrissat B."/>
            <person name="Grigoriev I.V."/>
            <person name="Corradi N."/>
            <person name="Roux C."/>
            <person name="Martin F.M."/>
        </authorList>
    </citation>
    <scope>NUCLEOTIDE SEQUENCE [LARGE SCALE GENOMIC DNA]</scope>
    <source>
        <strain evidence="1 2">DAOM 227022</strain>
    </source>
</reference>
<accession>A0A397ST92</accession>
<evidence type="ECO:0008006" key="3">
    <source>
        <dbReference type="Google" id="ProtNLM"/>
    </source>
</evidence>
<protein>
    <recommendedName>
        <fullName evidence="3">F-box domain-containing protein</fullName>
    </recommendedName>
</protein>